<dbReference type="RefSeq" id="WP_188393064.1">
    <property type="nucleotide sequence ID" value="NZ_BMEV01000069.1"/>
</dbReference>
<comment type="caution">
    <text evidence="2">The sequence shown here is derived from an EMBL/GenBank/DDBJ whole genome shotgun (WGS) entry which is preliminary data.</text>
</comment>
<evidence type="ECO:0000313" key="2">
    <source>
        <dbReference type="EMBL" id="GFZ86696.1"/>
    </source>
</evidence>
<sequence>MLLGRYKTVITPSLPCALAGFAHRTEEATEKYGELFLRTTMLKSGDATLCFFAADLIWWDDELVNKLRKQISRRENIPESHLHFTATHTHSGPQVSDRFSERLGRYDEAYVQQLIEKVCESVKQCKANLEPVQIFVRKTNMDLGIYRRKLINGQVEMAPDPAVEVDDEVTVVSFINENNRELATWIHYACHPTTTDANIVSGEFPGVCTAELESEDEGCVVSFFQGFSGDVRPKLISNNAFYRGSLDEMIAAGKALAHRIADVKKQPCSPEKKVQLCVAEALLPLEYTNIPNEPDIPLSLYEEWKQKKEQHDVEQLRFSYIRISENLALLLANAEMTQGYGKFLKSRDRRLLPVGYSNGMVGYIATKEQLEQGGYEAETFIYYFSLKGKLDASMEEKIQKVCLTLKEDCNVQAD</sequence>
<proteinExistence type="predicted"/>
<dbReference type="EMBL" id="BMEV01000069">
    <property type="protein sequence ID" value="GFZ86696.1"/>
    <property type="molecule type" value="Genomic_DNA"/>
</dbReference>
<keyword evidence="3" id="KW-1185">Reference proteome</keyword>
<reference evidence="2" key="1">
    <citation type="journal article" date="2014" name="Int. J. Syst. Evol. Microbiol.">
        <title>Complete genome sequence of Corynebacterium casei LMG S-19264T (=DSM 44701T), isolated from a smear-ripened cheese.</title>
        <authorList>
            <consortium name="US DOE Joint Genome Institute (JGI-PGF)"/>
            <person name="Walter F."/>
            <person name="Albersmeier A."/>
            <person name="Kalinowski J."/>
            <person name="Ruckert C."/>
        </authorList>
    </citation>
    <scope>NUCLEOTIDE SEQUENCE</scope>
    <source>
        <strain evidence="2">CGMCC 1.12360</strain>
    </source>
</reference>
<feature type="domain" description="Neutral/alkaline non-lysosomal ceramidase N-terminal" evidence="1">
    <location>
        <begin position="12"/>
        <end position="236"/>
    </location>
</feature>
<name>A0A8J2XG58_9BACI</name>
<dbReference type="AlphaFoldDB" id="A0A8J2XG58"/>
<dbReference type="Pfam" id="PF04734">
    <property type="entry name" value="Ceramidase_alk"/>
    <property type="match status" value="1"/>
</dbReference>
<protein>
    <submittedName>
        <fullName evidence="2">Alkaline ceramidase</fullName>
    </submittedName>
</protein>
<dbReference type="InterPro" id="IPR031329">
    <property type="entry name" value="NEUT/ALK_ceramidase_N"/>
</dbReference>
<dbReference type="Proteomes" id="UP000602050">
    <property type="component" value="Unassembled WGS sequence"/>
</dbReference>
<evidence type="ECO:0000313" key="3">
    <source>
        <dbReference type="Proteomes" id="UP000602050"/>
    </source>
</evidence>
<organism evidence="2 3">
    <name type="scientific">Compostibacillus humi</name>
    <dbReference type="NCBI Taxonomy" id="1245525"/>
    <lineage>
        <taxon>Bacteria</taxon>
        <taxon>Bacillati</taxon>
        <taxon>Bacillota</taxon>
        <taxon>Bacilli</taxon>
        <taxon>Bacillales</taxon>
        <taxon>Bacillaceae</taxon>
        <taxon>Compostibacillus</taxon>
    </lineage>
</organism>
<gene>
    <name evidence="2" type="ORF">GCM10010978_28220</name>
</gene>
<accession>A0A8J2XG58</accession>
<evidence type="ECO:0000259" key="1">
    <source>
        <dbReference type="Pfam" id="PF04734"/>
    </source>
</evidence>
<reference evidence="2" key="2">
    <citation type="submission" date="2020-09" db="EMBL/GenBank/DDBJ databases">
        <authorList>
            <person name="Sun Q."/>
            <person name="Zhou Y."/>
        </authorList>
    </citation>
    <scope>NUCLEOTIDE SEQUENCE</scope>
    <source>
        <strain evidence="2">CGMCC 1.12360</strain>
    </source>
</reference>